<dbReference type="EMBL" id="JAGMUV010000019">
    <property type="protein sequence ID" value="KAH7127570.1"/>
    <property type="molecule type" value="Genomic_DNA"/>
</dbReference>
<organism evidence="1 2">
    <name type="scientific">Dactylonectria macrodidyma</name>
    <dbReference type="NCBI Taxonomy" id="307937"/>
    <lineage>
        <taxon>Eukaryota</taxon>
        <taxon>Fungi</taxon>
        <taxon>Dikarya</taxon>
        <taxon>Ascomycota</taxon>
        <taxon>Pezizomycotina</taxon>
        <taxon>Sordariomycetes</taxon>
        <taxon>Hypocreomycetidae</taxon>
        <taxon>Hypocreales</taxon>
        <taxon>Nectriaceae</taxon>
        <taxon>Dactylonectria</taxon>
    </lineage>
</organism>
<sequence>MVDSYLLRNDQLHCFVYKVPYMSNLVYPLELYNKLTEFARAHPDNEFNAVAMLFAVQLWTDLAEHPTQMAEAFMAGVTNSPDLSHIPVRIFVTYFEAWFKVHEHLRYIQYSHPLRVMSRMYQRDIQAGALTFTVLLQSRV</sequence>
<proteinExistence type="predicted"/>
<name>A0A9P9DXJ6_9HYPO</name>
<reference evidence="1" key="1">
    <citation type="journal article" date="2021" name="Nat. Commun.">
        <title>Genetic determinants of endophytism in the Arabidopsis root mycobiome.</title>
        <authorList>
            <person name="Mesny F."/>
            <person name="Miyauchi S."/>
            <person name="Thiergart T."/>
            <person name="Pickel B."/>
            <person name="Atanasova L."/>
            <person name="Karlsson M."/>
            <person name="Huettel B."/>
            <person name="Barry K.W."/>
            <person name="Haridas S."/>
            <person name="Chen C."/>
            <person name="Bauer D."/>
            <person name="Andreopoulos W."/>
            <person name="Pangilinan J."/>
            <person name="LaButti K."/>
            <person name="Riley R."/>
            <person name="Lipzen A."/>
            <person name="Clum A."/>
            <person name="Drula E."/>
            <person name="Henrissat B."/>
            <person name="Kohler A."/>
            <person name="Grigoriev I.V."/>
            <person name="Martin F.M."/>
            <person name="Hacquard S."/>
        </authorList>
    </citation>
    <scope>NUCLEOTIDE SEQUENCE</scope>
    <source>
        <strain evidence="1">MPI-CAGE-AT-0147</strain>
    </source>
</reference>
<evidence type="ECO:0000313" key="1">
    <source>
        <dbReference type="EMBL" id="KAH7127570.1"/>
    </source>
</evidence>
<dbReference type="Proteomes" id="UP000738349">
    <property type="component" value="Unassembled WGS sequence"/>
</dbReference>
<accession>A0A9P9DXJ6</accession>
<dbReference type="OrthoDB" id="5071059at2759"/>
<dbReference type="AlphaFoldDB" id="A0A9P9DXJ6"/>
<protein>
    <submittedName>
        <fullName evidence="1">Uncharacterized protein</fullName>
    </submittedName>
</protein>
<gene>
    <name evidence="1" type="ORF">EDB81DRAFT_907913</name>
</gene>
<evidence type="ECO:0000313" key="2">
    <source>
        <dbReference type="Proteomes" id="UP000738349"/>
    </source>
</evidence>
<comment type="caution">
    <text evidence="1">The sequence shown here is derived from an EMBL/GenBank/DDBJ whole genome shotgun (WGS) entry which is preliminary data.</text>
</comment>
<keyword evidence="2" id="KW-1185">Reference proteome</keyword>